<evidence type="ECO:0000313" key="3">
    <source>
        <dbReference type="Proteomes" id="UP001472866"/>
    </source>
</evidence>
<protein>
    <submittedName>
        <fullName evidence="2">Uncharacterized protein</fullName>
    </submittedName>
</protein>
<dbReference type="Proteomes" id="UP001472866">
    <property type="component" value="Chromosome 02"/>
</dbReference>
<reference evidence="2 3" key="1">
    <citation type="submission" date="2024-03" db="EMBL/GenBank/DDBJ databases">
        <title>Complete genome sequence of the green alga Chloropicon roscoffensis RCC1871.</title>
        <authorList>
            <person name="Lemieux C."/>
            <person name="Pombert J.-F."/>
            <person name="Otis C."/>
            <person name="Turmel M."/>
        </authorList>
    </citation>
    <scope>NUCLEOTIDE SEQUENCE [LARGE SCALE GENOMIC DNA]</scope>
    <source>
        <strain evidence="2 3">RCC1871</strain>
    </source>
</reference>
<proteinExistence type="predicted"/>
<gene>
    <name evidence="2" type="ORF">HKI87_02g17110</name>
</gene>
<accession>A0AAX4P2P8</accession>
<organism evidence="2 3">
    <name type="scientific">Chloropicon roscoffensis</name>
    <dbReference type="NCBI Taxonomy" id="1461544"/>
    <lineage>
        <taxon>Eukaryota</taxon>
        <taxon>Viridiplantae</taxon>
        <taxon>Chlorophyta</taxon>
        <taxon>Chloropicophyceae</taxon>
        <taxon>Chloropicales</taxon>
        <taxon>Chloropicaceae</taxon>
        <taxon>Chloropicon</taxon>
    </lineage>
</organism>
<sequence>MASPKQQGAGRAGGVRGTSSSTSTAISRRRWIASSSCSALTLLRGQRDALALDLEGLRTKLRTGGRKMPKAVKFPRARVDDVVAVACMRSLYSTVEDLELVPDMQVYQKDFWLYRAEIQPEYVDGLSPLSPRIGDLTDPLYLDFISYSQFHVAGQKLQQAGADAALVDDFEARVGASILSRLGVGDLQGDPPAPAVRGPGEEGEFRSDFVEGGAVALPEPPATAPAVDLDLTTRLREAAAAGPRPLADAWLQHLCSKGYALRATTSEVPPDPPTLGLSKFEARVVGPATLWGTEFLQAESSSRRYLPLANAFDAYATKVLLKRAGFDAGCEIRSDEKNAIQAWTVRKYV</sequence>
<evidence type="ECO:0000313" key="2">
    <source>
        <dbReference type="EMBL" id="WZN60182.1"/>
    </source>
</evidence>
<feature type="region of interest" description="Disordered" evidence="1">
    <location>
        <begin position="1"/>
        <end position="22"/>
    </location>
</feature>
<evidence type="ECO:0000256" key="1">
    <source>
        <dbReference type="SAM" id="MobiDB-lite"/>
    </source>
</evidence>
<keyword evidence="3" id="KW-1185">Reference proteome</keyword>
<dbReference type="AlphaFoldDB" id="A0AAX4P2P8"/>
<dbReference type="EMBL" id="CP151502">
    <property type="protein sequence ID" value="WZN60182.1"/>
    <property type="molecule type" value="Genomic_DNA"/>
</dbReference>
<name>A0AAX4P2P8_9CHLO</name>